<dbReference type="InterPro" id="IPR010610">
    <property type="entry name" value="EryCIII-like_C"/>
</dbReference>
<dbReference type="InterPro" id="IPR002213">
    <property type="entry name" value="UDP_glucos_trans"/>
</dbReference>
<evidence type="ECO:0000313" key="4">
    <source>
        <dbReference type="Proteomes" id="UP000178912"/>
    </source>
</evidence>
<dbReference type="GO" id="GO:0016758">
    <property type="term" value="F:hexosyltransferase activity"/>
    <property type="evidence" value="ECO:0007669"/>
    <property type="project" value="UniProtKB-ARBA"/>
</dbReference>
<dbReference type="InterPro" id="IPR050426">
    <property type="entry name" value="Glycosyltransferase_28"/>
</dbReference>
<dbReference type="EMBL" id="FJUX01000064">
    <property type="protein sequence ID" value="CZT03720.1"/>
    <property type="molecule type" value="Genomic_DNA"/>
</dbReference>
<dbReference type="Proteomes" id="UP000178912">
    <property type="component" value="Unassembled WGS sequence"/>
</dbReference>
<proteinExistence type="predicted"/>
<protein>
    <submittedName>
        <fullName evidence="3">Related to N-glycosyltransferase</fullName>
    </submittedName>
</protein>
<accession>A0A1E1KZR0</accession>
<dbReference type="SUPFAM" id="SSF53756">
    <property type="entry name" value="UDP-Glycosyltransferase/glycogen phosphorylase"/>
    <property type="match status" value="1"/>
</dbReference>
<dbReference type="Gene3D" id="3.40.50.2000">
    <property type="entry name" value="Glycogen Phosphorylase B"/>
    <property type="match status" value="2"/>
</dbReference>
<dbReference type="PANTHER" id="PTHR48050:SF13">
    <property type="entry name" value="STEROL 3-BETA-GLUCOSYLTRANSFERASE UGT80A2"/>
    <property type="match status" value="1"/>
</dbReference>
<gene>
    <name evidence="3" type="ORF">RAG0_10390</name>
</gene>
<organism evidence="3 4">
    <name type="scientific">Rhynchosporium agropyri</name>
    <dbReference type="NCBI Taxonomy" id="914238"/>
    <lineage>
        <taxon>Eukaryota</taxon>
        <taxon>Fungi</taxon>
        <taxon>Dikarya</taxon>
        <taxon>Ascomycota</taxon>
        <taxon>Pezizomycotina</taxon>
        <taxon>Leotiomycetes</taxon>
        <taxon>Helotiales</taxon>
        <taxon>Ploettnerulaceae</taxon>
        <taxon>Rhynchosporium</taxon>
    </lineage>
</organism>
<dbReference type="PANTHER" id="PTHR48050">
    <property type="entry name" value="STEROL 3-BETA-GLUCOSYLTRANSFERASE"/>
    <property type="match status" value="1"/>
</dbReference>
<keyword evidence="4" id="KW-1185">Reference proteome</keyword>
<reference evidence="4" key="1">
    <citation type="submission" date="2016-03" db="EMBL/GenBank/DDBJ databases">
        <authorList>
            <person name="Guldener U."/>
        </authorList>
    </citation>
    <scope>NUCLEOTIDE SEQUENCE [LARGE SCALE GENOMIC DNA]</scope>
    <source>
        <strain evidence="4">04CH-RAC-A.6.1</strain>
    </source>
</reference>
<evidence type="ECO:0000259" key="2">
    <source>
        <dbReference type="Pfam" id="PF06722"/>
    </source>
</evidence>
<evidence type="ECO:0000256" key="1">
    <source>
        <dbReference type="ARBA" id="ARBA00022679"/>
    </source>
</evidence>
<name>A0A1E1KZR0_9HELO</name>
<dbReference type="AlphaFoldDB" id="A0A1E1KZR0"/>
<dbReference type="OrthoDB" id="5835829at2759"/>
<evidence type="ECO:0000313" key="3">
    <source>
        <dbReference type="EMBL" id="CZT03720.1"/>
    </source>
</evidence>
<feature type="domain" description="Erythromycin biosynthesis protein CIII-like C-terminal" evidence="2">
    <location>
        <begin position="321"/>
        <end position="443"/>
    </location>
</feature>
<dbReference type="GO" id="GO:0008194">
    <property type="term" value="F:UDP-glycosyltransferase activity"/>
    <property type="evidence" value="ECO:0007669"/>
    <property type="project" value="InterPro"/>
</dbReference>
<sequence length="452" mass="49333">MANATKPLLVIGATPVYGHIMPLRSISKALIARGYEITFVSASHFRPVLEELGCDYVSIKGYGDFYEEDFEKLFSERGKLPQGPSQLAYDIENIFIKAMPSQYAAMQNAMKKVTEANPGRPVVQITEGMFLGGIPIIRGAPGIKPKATIAIGILPVSLKSIDLPPSESIIPPHSSSEGRIENAAMAREIIEGLKTNVQKSWEKCMIEVGADHKDMTVTDTVYLAPDVFLQMCIPSAEYPRSDAPAHLRFAGGIPKGSREPMKDRPSWWNEVVENKEKNDIIFVCQGTLALRYNELIIPTIEALKNRSKTLVIAALGKKGASLPASTPIPGNARVVDFIPFDDLLPYCAVFVTNGGYGGFQHAISSGTPIITAGEGEDKPQVSARAEWSGMGINLRTAKPTLEAILNAVDEITSNPKYKIRAKEMEAEFASFDPMDIIVKTIEELVPDETARL</sequence>
<keyword evidence="1 3" id="KW-0808">Transferase</keyword>
<dbReference type="CDD" id="cd03784">
    <property type="entry name" value="GT1_Gtf-like"/>
    <property type="match status" value="1"/>
</dbReference>
<dbReference type="Pfam" id="PF06722">
    <property type="entry name" value="EryCIII-like_C"/>
    <property type="match status" value="1"/>
</dbReference>